<organism evidence="1 2">
    <name type="scientific">Hebeloma cylindrosporum</name>
    <dbReference type="NCBI Taxonomy" id="76867"/>
    <lineage>
        <taxon>Eukaryota</taxon>
        <taxon>Fungi</taxon>
        <taxon>Dikarya</taxon>
        <taxon>Basidiomycota</taxon>
        <taxon>Agaricomycotina</taxon>
        <taxon>Agaricomycetes</taxon>
        <taxon>Agaricomycetidae</taxon>
        <taxon>Agaricales</taxon>
        <taxon>Agaricineae</taxon>
        <taxon>Hymenogastraceae</taxon>
        <taxon>Hebeloma</taxon>
    </lineage>
</organism>
<name>A0A0C3BWM8_HEBCY</name>
<accession>A0A0C3BWM8</accession>
<evidence type="ECO:0000313" key="2">
    <source>
        <dbReference type="Proteomes" id="UP000053424"/>
    </source>
</evidence>
<reference evidence="1 2" key="1">
    <citation type="submission" date="2014-04" db="EMBL/GenBank/DDBJ databases">
        <authorList>
            <consortium name="DOE Joint Genome Institute"/>
            <person name="Kuo A."/>
            <person name="Gay G."/>
            <person name="Dore J."/>
            <person name="Kohler A."/>
            <person name="Nagy L.G."/>
            <person name="Floudas D."/>
            <person name="Copeland A."/>
            <person name="Barry K.W."/>
            <person name="Cichocki N."/>
            <person name="Veneault-Fourrey C."/>
            <person name="LaButti K."/>
            <person name="Lindquist E.A."/>
            <person name="Lipzen A."/>
            <person name="Lundell T."/>
            <person name="Morin E."/>
            <person name="Murat C."/>
            <person name="Sun H."/>
            <person name="Tunlid A."/>
            <person name="Henrissat B."/>
            <person name="Grigoriev I.V."/>
            <person name="Hibbett D.S."/>
            <person name="Martin F."/>
            <person name="Nordberg H.P."/>
            <person name="Cantor M.N."/>
            <person name="Hua S.X."/>
        </authorList>
    </citation>
    <scope>NUCLEOTIDE SEQUENCE [LARGE SCALE GENOMIC DNA]</scope>
    <source>
        <strain evidence="2">h7</strain>
    </source>
</reference>
<sequence length="55" mass="6258">MLKFVSTVITSTHPESPDPPIDPLSSYWDDDMIHLRFNSRALLFRGVSPAYYLCG</sequence>
<dbReference type="Proteomes" id="UP000053424">
    <property type="component" value="Unassembled WGS sequence"/>
</dbReference>
<reference evidence="2" key="2">
    <citation type="submission" date="2015-01" db="EMBL/GenBank/DDBJ databases">
        <title>Evolutionary Origins and Diversification of the Mycorrhizal Mutualists.</title>
        <authorList>
            <consortium name="DOE Joint Genome Institute"/>
            <consortium name="Mycorrhizal Genomics Consortium"/>
            <person name="Kohler A."/>
            <person name="Kuo A."/>
            <person name="Nagy L.G."/>
            <person name="Floudas D."/>
            <person name="Copeland A."/>
            <person name="Barry K.W."/>
            <person name="Cichocki N."/>
            <person name="Veneault-Fourrey C."/>
            <person name="LaButti K."/>
            <person name="Lindquist E.A."/>
            <person name="Lipzen A."/>
            <person name="Lundell T."/>
            <person name="Morin E."/>
            <person name="Murat C."/>
            <person name="Riley R."/>
            <person name="Ohm R."/>
            <person name="Sun H."/>
            <person name="Tunlid A."/>
            <person name="Henrissat B."/>
            <person name="Grigoriev I.V."/>
            <person name="Hibbett D.S."/>
            <person name="Martin F."/>
        </authorList>
    </citation>
    <scope>NUCLEOTIDE SEQUENCE [LARGE SCALE GENOMIC DNA]</scope>
    <source>
        <strain evidence="2">h7</strain>
    </source>
</reference>
<keyword evidence="2" id="KW-1185">Reference proteome</keyword>
<evidence type="ECO:0000313" key="1">
    <source>
        <dbReference type="EMBL" id="KIM36484.1"/>
    </source>
</evidence>
<dbReference type="HOGENOM" id="CLU_3032581_0_0_1"/>
<dbReference type="EMBL" id="KN831805">
    <property type="protein sequence ID" value="KIM36484.1"/>
    <property type="molecule type" value="Genomic_DNA"/>
</dbReference>
<protein>
    <submittedName>
        <fullName evidence="1">Uncharacterized protein</fullName>
    </submittedName>
</protein>
<gene>
    <name evidence="1" type="ORF">M413DRAFT_449181</name>
</gene>
<proteinExistence type="predicted"/>
<dbReference type="AlphaFoldDB" id="A0A0C3BWM8"/>